<evidence type="ECO:0000313" key="8">
    <source>
        <dbReference type="Proteomes" id="UP000198666"/>
    </source>
</evidence>
<feature type="transmembrane region" description="Helical" evidence="5">
    <location>
        <begin position="7"/>
        <end position="24"/>
    </location>
</feature>
<feature type="transmembrane region" description="Helical" evidence="5">
    <location>
        <begin position="293"/>
        <end position="316"/>
    </location>
</feature>
<feature type="transmembrane region" description="Helical" evidence="5">
    <location>
        <begin position="109"/>
        <end position="126"/>
    </location>
</feature>
<feature type="transmembrane region" description="Helical" evidence="5">
    <location>
        <begin position="175"/>
        <end position="203"/>
    </location>
</feature>
<keyword evidence="4 5" id="KW-0472">Membrane</keyword>
<keyword evidence="2 5" id="KW-0812">Transmembrane</keyword>
<comment type="subcellular location">
    <subcellularLocation>
        <location evidence="1">Membrane</location>
        <topology evidence="1">Multi-pass membrane protein</topology>
    </subcellularLocation>
</comment>
<dbReference type="AlphaFoldDB" id="A0A1G6IKZ0"/>
<feature type="domain" description="O-antigen ligase-related" evidence="6">
    <location>
        <begin position="174"/>
        <end position="310"/>
    </location>
</feature>
<evidence type="ECO:0000259" key="6">
    <source>
        <dbReference type="Pfam" id="PF04932"/>
    </source>
</evidence>
<name>A0A1G6IKZ0_9BACI</name>
<keyword evidence="8" id="KW-1185">Reference proteome</keyword>
<protein>
    <submittedName>
        <fullName evidence="7">O-Antigen ligase</fullName>
    </submittedName>
</protein>
<dbReference type="InterPro" id="IPR051533">
    <property type="entry name" value="WaaL-like"/>
</dbReference>
<keyword evidence="7" id="KW-0436">Ligase</keyword>
<feature type="transmembrane region" description="Helical" evidence="5">
    <location>
        <begin position="79"/>
        <end position="97"/>
    </location>
</feature>
<proteinExistence type="predicted"/>
<evidence type="ECO:0000256" key="3">
    <source>
        <dbReference type="ARBA" id="ARBA00022989"/>
    </source>
</evidence>
<dbReference type="STRING" id="361279.SAMN05421663_101320"/>
<dbReference type="GO" id="GO:0016874">
    <property type="term" value="F:ligase activity"/>
    <property type="evidence" value="ECO:0007669"/>
    <property type="project" value="UniProtKB-KW"/>
</dbReference>
<gene>
    <name evidence="7" type="ORF">SAMN05421663_101320</name>
</gene>
<evidence type="ECO:0000256" key="5">
    <source>
        <dbReference type="SAM" id="Phobius"/>
    </source>
</evidence>
<sequence length="379" mass="43325">MIFLRNKWIMFLILFPHFSIYYLQTLEFELINIIWSSLVIIVAILITLTKLQVHKFSIVVSILLLLVIISSYLNGTLSVSITFHATILISVCIYLLYCLEEIKEALKGLYYLCGFIVISNLLTVMFPNINPVTGQEIYLLGGKNQVIITVTLSVCVSYLYFLFNGKKNIIPKIIIALGLLSTYLAGSGTGTVIVFLLILYILLHKKIKPTFIVLFLIYISTFLTIVIFRLQEILFKNFIVNVLHKSLTFSDRTFIWDVTIDAVKNSWLIGYGRDNNIILTKVSSLGVDQAHNGLLEISLESGVLGVLVFIYILLLIGRRLDEYRLSFEASLISVTIFLYLIIGLTESIFYRIEFWIVLILGYSILRIIDKTRSRFNVKL</sequence>
<dbReference type="GO" id="GO:0016020">
    <property type="term" value="C:membrane"/>
    <property type="evidence" value="ECO:0007669"/>
    <property type="project" value="UniProtKB-SubCell"/>
</dbReference>
<reference evidence="8" key="1">
    <citation type="submission" date="2016-10" db="EMBL/GenBank/DDBJ databases">
        <authorList>
            <person name="Varghese N."/>
            <person name="Submissions S."/>
        </authorList>
    </citation>
    <scope>NUCLEOTIDE SEQUENCE [LARGE SCALE GENOMIC DNA]</scope>
    <source>
        <strain evidence="8">DSM 21620</strain>
    </source>
</reference>
<evidence type="ECO:0000256" key="4">
    <source>
        <dbReference type="ARBA" id="ARBA00023136"/>
    </source>
</evidence>
<organism evidence="7 8">
    <name type="scientific">Terribacillus halophilus</name>
    <dbReference type="NCBI Taxonomy" id="361279"/>
    <lineage>
        <taxon>Bacteria</taxon>
        <taxon>Bacillati</taxon>
        <taxon>Bacillota</taxon>
        <taxon>Bacilli</taxon>
        <taxon>Bacillales</taxon>
        <taxon>Bacillaceae</taxon>
        <taxon>Terribacillus</taxon>
    </lineage>
</organism>
<dbReference type="InterPro" id="IPR007016">
    <property type="entry name" value="O-antigen_ligase-rel_domated"/>
</dbReference>
<dbReference type="EMBL" id="FMZB01000001">
    <property type="protein sequence ID" value="SDC07252.1"/>
    <property type="molecule type" value="Genomic_DNA"/>
</dbReference>
<dbReference type="PANTHER" id="PTHR37422:SF13">
    <property type="entry name" value="LIPOPOLYSACCHARIDE BIOSYNTHESIS PROTEIN PA4999-RELATED"/>
    <property type="match status" value="1"/>
</dbReference>
<evidence type="ECO:0000256" key="1">
    <source>
        <dbReference type="ARBA" id="ARBA00004141"/>
    </source>
</evidence>
<feature type="transmembrane region" description="Helical" evidence="5">
    <location>
        <begin position="348"/>
        <end position="368"/>
    </location>
</feature>
<feature type="transmembrane region" description="Helical" evidence="5">
    <location>
        <begin position="56"/>
        <end position="73"/>
    </location>
</feature>
<accession>A0A1G6IKZ0</accession>
<dbReference type="Proteomes" id="UP000198666">
    <property type="component" value="Unassembled WGS sequence"/>
</dbReference>
<dbReference type="PANTHER" id="PTHR37422">
    <property type="entry name" value="TEICHURONIC ACID BIOSYNTHESIS PROTEIN TUAE"/>
    <property type="match status" value="1"/>
</dbReference>
<dbReference type="Pfam" id="PF04932">
    <property type="entry name" value="Wzy_C"/>
    <property type="match status" value="1"/>
</dbReference>
<feature type="transmembrane region" description="Helical" evidence="5">
    <location>
        <begin position="30"/>
        <end position="49"/>
    </location>
</feature>
<feature type="transmembrane region" description="Helical" evidence="5">
    <location>
        <begin position="146"/>
        <end position="163"/>
    </location>
</feature>
<keyword evidence="3 5" id="KW-1133">Transmembrane helix</keyword>
<evidence type="ECO:0000313" key="7">
    <source>
        <dbReference type="EMBL" id="SDC07252.1"/>
    </source>
</evidence>
<feature type="transmembrane region" description="Helical" evidence="5">
    <location>
        <begin position="209"/>
        <end position="228"/>
    </location>
</feature>
<evidence type="ECO:0000256" key="2">
    <source>
        <dbReference type="ARBA" id="ARBA00022692"/>
    </source>
</evidence>